<dbReference type="InterPro" id="IPR036047">
    <property type="entry name" value="F-box-like_dom_sf"/>
</dbReference>
<keyword evidence="3" id="KW-1185">Reference proteome</keyword>
<protein>
    <recommendedName>
        <fullName evidence="1">F-box domain-containing protein</fullName>
    </recommendedName>
</protein>
<evidence type="ECO:0000313" key="2">
    <source>
        <dbReference type="EMBL" id="GAU99415.1"/>
    </source>
</evidence>
<comment type="caution">
    <text evidence="2">The sequence shown here is derived from an EMBL/GenBank/DDBJ whole genome shotgun (WGS) entry which is preliminary data.</text>
</comment>
<dbReference type="InterPro" id="IPR001810">
    <property type="entry name" value="F-box_dom"/>
</dbReference>
<organism evidence="2 3">
    <name type="scientific">Ramazzottius varieornatus</name>
    <name type="common">Water bear</name>
    <name type="synonym">Tardigrade</name>
    <dbReference type="NCBI Taxonomy" id="947166"/>
    <lineage>
        <taxon>Eukaryota</taxon>
        <taxon>Metazoa</taxon>
        <taxon>Ecdysozoa</taxon>
        <taxon>Tardigrada</taxon>
        <taxon>Eutardigrada</taxon>
        <taxon>Parachela</taxon>
        <taxon>Hypsibioidea</taxon>
        <taxon>Ramazzottiidae</taxon>
        <taxon>Ramazzottius</taxon>
    </lineage>
</organism>
<evidence type="ECO:0000259" key="1">
    <source>
        <dbReference type="Pfam" id="PF00646"/>
    </source>
</evidence>
<evidence type="ECO:0000313" key="3">
    <source>
        <dbReference type="Proteomes" id="UP000186922"/>
    </source>
</evidence>
<accession>A0A1D1VF57</accession>
<dbReference type="Pfam" id="PF00646">
    <property type="entry name" value="F-box"/>
    <property type="match status" value="1"/>
</dbReference>
<feature type="domain" description="F-box" evidence="1">
    <location>
        <begin position="35"/>
        <end position="71"/>
    </location>
</feature>
<name>A0A1D1VF57_RAMVA</name>
<gene>
    <name evidence="2" type="primary">RvY_10424-1</name>
    <name evidence="2" type="synonym">RvY_10424.1</name>
    <name evidence="2" type="ORF">RvY_10424</name>
</gene>
<sequence length="106" mass="12924">MDLAMHDKQWQYMDDFCVRLRTVEEYSPMESEASWDCIHRDLQVDILSYFDVIYRSRLRRVCREWNETMQSHWDAEVNRCLYFDFSKHYDVENTMIKGCPGLYGTC</sequence>
<dbReference type="Proteomes" id="UP000186922">
    <property type="component" value="Unassembled WGS sequence"/>
</dbReference>
<dbReference type="EMBL" id="BDGG01000005">
    <property type="protein sequence ID" value="GAU99415.1"/>
    <property type="molecule type" value="Genomic_DNA"/>
</dbReference>
<dbReference type="AlphaFoldDB" id="A0A1D1VF57"/>
<dbReference type="SUPFAM" id="SSF81383">
    <property type="entry name" value="F-box domain"/>
    <property type="match status" value="1"/>
</dbReference>
<proteinExistence type="predicted"/>
<reference evidence="2 3" key="1">
    <citation type="journal article" date="2016" name="Nat. Commun.">
        <title>Extremotolerant tardigrade genome and improved radiotolerance of human cultured cells by tardigrade-unique protein.</title>
        <authorList>
            <person name="Hashimoto T."/>
            <person name="Horikawa D.D."/>
            <person name="Saito Y."/>
            <person name="Kuwahara H."/>
            <person name="Kozuka-Hata H."/>
            <person name="Shin-I T."/>
            <person name="Minakuchi Y."/>
            <person name="Ohishi K."/>
            <person name="Motoyama A."/>
            <person name="Aizu T."/>
            <person name="Enomoto A."/>
            <person name="Kondo K."/>
            <person name="Tanaka S."/>
            <person name="Hara Y."/>
            <person name="Koshikawa S."/>
            <person name="Sagara H."/>
            <person name="Miura T."/>
            <person name="Yokobori S."/>
            <person name="Miyagawa K."/>
            <person name="Suzuki Y."/>
            <person name="Kubo T."/>
            <person name="Oyama M."/>
            <person name="Kohara Y."/>
            <person name="Fujiyama A."/>
            <person name="Arakawa K."/>
            <person name="Katayama T."/>
            <person name="Toyoda A."/>
            <person name="Kunieda T."/>
        </authorList>
    </citation>
    <scope>NUCLEOTIDE SEQUENCE [LARGE SCALE GENOMIC DNA]</scope>
    <source>
        <strain evidence="2 3">YOKOZUNA-1</strain>
    </source>
</reference>